<feature type="region of interest" description="Disordered" evidence="3">
    <location>
        <begin position="92"/>
        <end position="126"/>
    </location>
</feature>
<dbReference type="InterPro" id="IPR007889">
    <property type="entry name" value="HTH_Psq"/>
</dbReference>
<dbReference type="InterPro" id="IPR009057">
    <property type="entry name" value="Homeodomain-like_sf"/>
</dbReference>
<feature type="region of interest" description="Disordered" evidence="3">
    <location>
        <begin position="449"/>
        <end position="495"/>
    </location>
</feature>
<organism evidence="5 6">
    <name type="scientific">Aulographum hederae CBS 113979</name>
    <dbReference type="NCBI Taxonomy" id="1176131"/>
    <lineage>
        <taxon>Eukaryota</taxon>
        <taxon>Fungi</taxon>
        <taxon>Dikarya</taxon>
        <taxon>Ascomycota</taxon>
        <taxon>Pezizomycotina</taxon>
        <taxon>Dothideomycetes</taxon>
        <taxon>Pleosporomycetidae</taxon>
        <taxon>Aulographales</taxon>
        <taxon>Aulographaceae</taxon>
    </lineage>
</organism>
<keyword evidence="1" id="KW-0238">DNA-binding</keyword>
<dbReference type="InterPro" id="IPR006600">
    <property type="entry name" value="HTH_CenpB_DNA-bd_dom"/>
</dbReference>
<feature type="compositionally biased region" description="Polar residues" evidence="3">
    <location>
        <begin position="15"/>
        <end position="32"/>
    </location>
</feature>
<feature type="compositionally biased region" description="Polar residues" evidence="3">
    <location>
        <begin position="317"/>
        <end position="369"/>
    </location>
</feature>
<dbReference type="EMBL" id="ML977198">
    <property type="protein sequence ID" value="KAF1981478.1"/>
    <property type="molecule type" value="Genomic_DNA"/>
</dbReference>
<feature type="region of interest" description="Disordered" evidence="3">
    <location>
        <begin position="541"/>
        <end position="564"/>
    </location>
</feature>
<evidence type="ECO:0000256" key="1">
    <source>
        <dbReference type="ARBA" id="ARBA00023125"/>
    </source>
</evidence>
<dbReference type="PROSITE" id="PS51253">
    <property type="entry name" value="HTH_CENPB"/>
    <property type="match status" value="1"/>
</dbReference>
<evidence type="ECO:0000256" key="2">
    <source>
        <dbReference type="ARBA" id="ARBA00023242"/>
    </source>
</evidence>
<feature type="compositionally biased region" description="Basic and acidic residues" evidence="3">
    <location>
        <begin position="1"/>
        <end position="13"/>
    </location>
</feature>
<evidence type="ECO:0000256" key="3">
    <source>
        <dbReference type="SAM" id="MobiDB-lite"/>
    </source>
</evidence>
<dbReference type="InterPro" id="IPR050863">
    <property type="entry name" value="CenT-Element_Derived"/>
</dbReference>
<feature type="compositionally biased region" description="Low complexity" evidence="3">
    <location>
        <begin position="456"/>
        <end position="486"/>
    </location>
</feature>
<keyword evidence="2" id="KW-0539">Nucleus</keyword>
<reference evidence="5" key="1">
    <citation type="journal article" date="2020" name="Stud. Mycol.">
        <title>101 Dothideomycetes genomes: a test case for predicting lifestyles and emergence of pathogens.</title>
        <authorList>
            <person name="Haridas S."/>
            <person name="Albert R."/>
            <person name="Binder M."/>
            <person name="Bloem J."/>
            <person name="Labutti K."/>
            <person name="Salamov A."/>
            <person name="Andreopoulos B."/>
            <person name="Baker S."/>
            <person name="Barry K."/>
            <person name="Bills G."/>
            <person name="Bluhm B."/>
            <person name="Cannon C."/>
            <person name="Castanera R."/>
            <person name="Culley D."/>
            <person name="Daum C."/>
            <person name="Ezra D."/>
            <person name="Gonzalez J."/>
            <person name="Henrissat B."/>
            <person name="Kuo A."/>
            <person name="Liang C."/>
            <person name="Lipzen A."/>
            <person name="Lutzoni F."/>
            <person name="Magnuson J."/>
            <person name="Mondo S."/>
            <person name="Nolan M."/>
            <person name="Ohm R."/>
            <person name="Pangilinan J."/>
            <person name="Park H.-J."/>
            <person name="Ramirez L."/>
            <person name="Alfaro M."/>
            <person name="Sun H."/>
            <person name="Tritt A."/>
            <person name="Yoshinaga Y."/>
            <person name="Zwiers L.-H."/>
            <person name="Turgeon B."/>
            <person name="Goodwin S."/>
            <person name="Spatafora J."/>
            <person name="Crous P."/>
            <person name="Grigoriev I."/>
        </authorList>
    </citation>
    <scope>NUCLEOTIDE SEQUENCE</scope>
    <source>
        <strain evidence="5">CBS 113979</strain>
    </source>
</reference>
<dbReference type="GO" id="GO:0003677">
    <property type="term" value="F:DNA binding"/>
    <property type="evidence" value="ECO:0007669"/>
    <property type="project" value="UniProtKB-KW"/>
</dbReference>
<dbReference type="SUPFAM" id="SSF46689">
    <property type="entry name" value="Homeodomain-like"/>
    <property type="match status" value="2"/>
</dbReference>
<evidence type="ECO:0000313" key="5">
    <source>
        <dbReference type="EMBL" id="KAF1981478.1"/>
    </source>
</evidence>
<dbReference type="PANTHER" id="PTHR19303:SF70">
    <property type="entry name" value="HTH CENPB-TYPE DOMAIN-CONTAINING PROTEIN"/>
    <property type="match status" value="1"/>
</dbReference>
<feature type="domain" description="HTH CENPB-type" evidence="4">
    <location>
        <begin position="178"/>
        <end position="252"/>
    </location>
</feature>
<dbReference type="AlphaFoldDB" id="A0A6G1GL86"/>
<protein>
    <recommendedName>
        <fullName evidence="4">HTH CENPB-type domain-containing protein</fullName>
    </recommendedName>
</protein>
<evidence type="ECO:0000259" key="4">
    <source>
        <dbReference type="PROSITE" id="PS51253"/>
    </source>
</evidence>
<feature type="compositionally biased region" description="Low complexity" evidence="3">
    <location>
        <begin position="99"/>
        <end position="123"/>
    </location>
</feature>
<proteinExistence type="predicted"/>
<dbReference type="GO" id="GO:0005634">
    <property type="term" value="C:nucleus"/>
    <property type="evidence" value="ECO:0007669"/>
    <property type="project" value="TreeGrafter"/>
</dbReference>
<accession>A0A6G1GL86</accession>
<feature type="region of interest" description="Disordered" evidence="3">
    <location>
        <begin position="1"/>
        <end position="34"/>
    </location>
</feature>
<feature type="region of interest" description="Disordered" evidence="3">
    <location>
        <begin position="244"/>
        <end position="387"/>
    </location>
</feature>
<dbReference type="Gene3D" id="1.10.10.60">
    <property type="entry name" value="Homeodomain-like"/>
    <property type="match status" value="2"/>
</dbReference>
<dbReference type="Pfam" id="PF04218">
    <property type="entry name" value="CENP-B_N"/>
    <property type="match status" value="1"/>
</dbReference>
<dbReference type="SMART" id="SM00674">
    <property type="entry name" value="CENPB"/>
    <property type="match status" value="1"/>
</dbReference>
<sequence length="564" mass="61230">MEHEHHHQEHGNGYHDSNGQWIDTGSSFSPHHQSPVHEYNGFAFAPMPMEPMYSGAMPPPRTSHQQLQPLIMPQWPSMLTSQSTYAPPMYSAAPMQMNPSPSTNTPVSASSATSSRPASTPRRTLTDVDRRRMCQYAEEHPSTKQTEIGQMFGVERSTVSKVLRNKEKYLYVDDGNRSPVRKNKGKFPDIERALANWARNHQKQGLPLTDEMIREKAYFFAATVGNSESHTKLNGNTWLEKFKQKNNLGGSKSRKNSMAEDSEESNAASSTHTPGGISPSGPVLSPSPAISGLIKSERTGSKSPDFMEFASHGHRPFQSQSQNSLSSVFEDNAPSSFSPGAQSPTSPFFTPDSASGPSPFLGSSQSRMPTGSGSGGGNGGFQRPRSQTFPMVGIEPYVSPPSSEPLTPKFIPATSLDSPMSEMTHHLNNGSDETIHPTAATMDSMASIHANHGHMPPTTTSSMSFSASPSTLHTSSSPISPNGSSIATSPVSPSQDDARRALELLMQFFQTQPSGFVEPQEYVTMGKLMEKLKLSREMRAGSNGEMPGGMHRIPSGEFLRKSEG</sequence>
<gene>
    <name evidence="5" type="ORF">K402DRAFT_342263</name>
</gene>
<dbReference type="PANTHER" id="PTHR19303">
    <property type="entry name" value="TRANSPOSON"/>
    <property type="match status" value="1"/>
</dbReference>
<dbReference type="OrthoDB" id="9909311at2759"/>
<keyword evidence="6" id="KW-1185">Reference proteome</keyword>
<name>A0A6G1GL86_9PEZI</name>
<dbReference type="Pfam" id="PF03221">
    <property type="entry name" value="HTH_Tnp_Tc5"/>
    <property type="match status" value="1"/>
</dbReference>
<evidence type="ECO:0000313" key="6">
    <source>
        <dbReference type="Proteomes" id="UP000800041"/>
    </source>
</evidence>
<dbReference type="Proteomes" id="UP000800041">
    <property type="component" value="Unassembled WGS sequence"/>
</dbReference>